<dbReference type="GO" id="GO:0030145">
    <property type="term" value="F:manganese ion binding"/>
    <property type="evidence" value="ECO:0007669"/>
    <property type="project" value="TreeGrafter"/>
</dbReference>
<dbReference type="PANTHER" id="PTHR16509:SF1">
    <property type="entry name" value="MANGANESE-DEPENDENT ADP-RIBOSE_CDP-ALCOHOL DIPHOSPHATASE"/>
    <property type="match status" value="1"/>
</dbReference>
<name>A0AAV9DMV6_ACOCL</name>
<dbReference type="GO" id="GO:0047631">
    <property type="term" value="F:ADP-ribose diphosphatase activity"/>
    <property type="evidence" value="ECO:0007669"/>
    <property type="project" value="TreeGrafter"/>
</dbReference>
<gene>
    <name evidence="1" type="ORF">QJS10_CPB12g00579</name>
</gene>
<reference evidence="1" key="2">
    <citation type="submission" date="2023-06" db="EMBL/GenBank/DDBJ databases">
        <authorList>
            <person name="Ma L."/>
            <person name="Liu K.-W."/>
            <person name="Li Z."/>
            <person name="Hsiao Y.-Y."/>
            <person name="Qi Y."/>
            <person name="Fu T."/>
            <person name="Tang G."/>
            <person name="Zhang D."/>
            <person name="Sun W.-H."/>
            <person name="Liu D.-K."/>
            <person name="Li Y."/>
            <person name="Chen G.-Z."/>
            <person name="Liu X.-D."/>
            <person name="Liao X.-Y."/>
            <person name="Jiang Y.-T."/>
            <person name="Yu X."/>
            <person name="Hao Y."/>
            <person name="Huang J."/>
            <person name="Zhao X.-W."/>
            <person name="Ke S."/>
            <person name="Chen Y.-Y."/>
            <person name="Wu W.-L."/>
            <person name="Hsu J.-L."/>
            <person name="Lin Y.-F."/>
            <person name="Huang M.-D."/>
            <person name="Li C.-Y."/>
            <person name="Huang L."/>
            <person name="Wang Z.-W."/>
            <person name="Zhao X."/>
            <person name="Zhong W.-Y."/>
            <person name="Peng D.-H."/>
            <person name="Ahmad S."/>
            <person name="Lan S."/>
            <person name="Zhang J.-S."/>
            <person name="Tsai W.-C."/>
            <person name="Van De Peer Y."/>
            <person name="Liu Z.-J."/>
        </authorList>
    </citation>
    <scope>NUCLEOTIDE SEQUENCE</scope>
    <source>
        <strain evidence="1">CP</strain>
        <tissue evidence="1">Leaves</tissue>
    </source>
</reference>
<dbReference type="Proteomes" id="UP001180020">
    <property type="component" value="Unassembled WGS sequence"/>
</dbReference>
<organism evidence="1 2">
    <name type="scientific">Acorus calamus</name>
    <name type="common">Sweet flag</name>
    <dbReference type="NCBI Taxonomy" id="4465"/>
    <lineage>
        <taxon>Eukaryota</taxon>
        <taxon>Viridiplantae</taxon>
        <taxon>Streptophyta</taxon>
        <taxon>Embryophyta</taxon>
        <taxon>Tracheophyta</taxon>
        <taxon>Spermatophyta</taxon>
        <taxon>Magnoliopsida</taxon>
        <taxon>Liliopsida</taxon>
        <taxon>Acoraceae</taxon>
        <taxon>Acorus</taxon>
    </lineage>
</organism>
<dbReference type="GO" id="GO:0008663">
    <property type="term" value="F:2',3'-cyclic-nucleotide 2'-phosphodiesterase activity"/>
    <property type="evidence" value="ECO:0007669"/>
    <property type="project" value="TreeGrafter"/>
</dbReference>
<dbReference type="EMBL" id="JAUJYO010000012">
    <property type="protein sequence ID" value="KAK1303006.1"/>
    <property type="molecule type" value="Genomic_DNA"/>
</dbReference>
<evidence type="ECO:0000313" key="1">
    <source>
        <dbReference type="EMBL" id="KAK1303006.1"/>
    </source>
</evidence>
<dbReference type="SUPFAM" id="SSF56300">
    <property type="entry name" value="Metallo-dependent phosphatases"/>
    <property type="match status" value="1"/>
</dbReference>
<dbReference type="AlphaFoldDB" id="A0AAV9DMV6"/>
<proteinExistence type="predicted"/>
<sequence length="204" mass="23335">MSSRARANGYTNSHGNKPLFSYGVISDVQYADIPDGRSFIGVPRFYRHSILILQRAVREWNNHKKLNFSVNFGDIVDGHFPKEESINAVQKVMNEFEKFNGSVYHMIGNHCLYNLPRSALITLFKMPGRAYYDFSPMPSYKFIVLDAYEPQDHPLTTEAMNILRDKNPNTEKNSPEGLVGLERRFLKFNGGCWEATDGMVGWTS</sequence>
<comment type="caution">
    <text evidence="1">The sequence shown here is derived from an EMBL/GenBank/DDBJ whole genome shotgun (WGS) entry which is preliminary data.</text>
</comment>
<reference evidence="1" key="1">
    <citation type="journal article" date="2023" name="Nat. Commun.">
        <title>Diploid and tetraploid genomes of Acorus and the evolution of monocots.</title>
        <authorList>
            <person name="Ma L."/>
            <person name="Liu K.W."/>
            <person name="Li Z."/>
            <person name="Hsiao Y.Y."/>
            <person name="Qi Y."/>
            <person name="Fu T."/>
            <person name="Tang G.D."/>
            <person name="Zhang D."/>
            <person name="Sun W.H."/>
            <person name="Liu D.K."/>
            <person name="Li Y."/>
            <person name="Chen G.Z."/>
            <person name="Liu X.D."/>
            <person name="Liao X.Y."/>
            <person name="Jiang Y.T."/>
            <person name="Yu X."/>
            <person name="Hao Y."/>
            <person name="Huang J."/>
            <person name="Zhao X.W."/>
            <person name="Ke S."/>
            <person name="Chen Y.Y."/>
            <person name="Wu W.L."/>
            <person name="Hsu J.L."/>
            <person name="Lin Y.F."/>
            <person name="Huang M.D."/>
            <person name="Li C.Y."/>
            <person name="Huang L."/>
            <person name="Wang Z.W."/>
            <person name="Zhao X."/>
            <person name="Zhong W.Y."/>
            <person name="Peng D.H."/>
            <person name="Ahmad S."/>
            <person name="Lan S."/>
            <person name="Zhang J.S."/>
            <person name="Tsai W.C."/>
            <person name="Van de Peer Y."/>
            <person name="Liu Z.J."/>
        </authorList>
    </citation>
    <scope>NUCLEOTIDE SEQUENCE</scope>
    <source>
        <strain evidence="1">CP</strain>
    </source>
</reference>
<protein>
    <submittedName>
        <fullName evidence="1">Manganese-dependent ADP-ribose/CDP-alcohol diphosphatase</fullName>
    </submittedName>
</protein>
<accession>A0AAV9DMV6</accession>
<dbReference type="InterPro" id="IPR029052">
    <property type="entry name" value="Metallo-depent_PP-like"/>
</dbReference>
<keyword evidence="2" id="KW-1185">Reference proteome</keyword>
<dbReference type="Gene3D" id="3.60.21.10">
    <property type="match status" value="1"/>
</dbReference>
<dbReference type="PANTHER" id="PTHR16509">
    <property type="match status" value="1"/>
</dbReference>
<evidence type="ECO:0000313" key="2">
    <source>
        <dbReference type="Proteomes" id="UP001180020"/>
    </source>
</evidence>
<dbReference type="GO" id="GO:0047734">
    <property type="term" value="F:CDP-glycerol diphosphatase activity"/>
    <property type="evidence" value="ECO:0007669"/>
    <property type="project" value="TreeGrafter"/>
</dbReference>